<keyword evidence="2" id="KW-0677">Repeat</keyword>
<gene>
    <name evidence="4" type="ORF">M422DRAFT_182725</name>
</gene>
<name>A0A0C9UGP0_SPHS4</name>
<proteinExistence type="predicted"/>
<dbReference type="PANTHER" id="PTHR19848:SF8">
    <property type="entry name" value="F-BOX AND WD REPEAT DOMAIN CONTAINING 7"/>
    <property type="match status" value="1"/>
</dbReference>
<dbReference type="Pfam" id="PF00400">
    <property type="entry name" value="WD40"/>
    <property type="match status" value="1"/>
</dbReference>
<evidence type="ECO:0000313" key="5">
    <source>
        <dbReference type="Proteomes" id="UP000054279"/>
    </source>
</evidence>
<keyword evidence="1 3" id="KW-0853">WD repeat</keyword>
<dbReference type="SMART" id="SM00320">
    <property type="entry name" value="WD40"/>
    <property type="match status" value="1"/>
</dbReference>
<accession>A0A0C9UGP0</accession>
<organism evidence="4 5">
    <name type="scientific">Sphaerobolus stellatus (strain SS14)</name>
    <dbReference type="NCBI Taxonomy" id="990650"/>
    <lineage>
        <taxon>Eukaryota</taxon>
        <taxon>Fungi</taxon>
        <taxon>Dikarya</taxon>
        <taxon>Basidiomycota</taxon>
        <taxon>Agaricomycotina</taxon>
        <taxon>Agaricomycetes</taxon>
        <taxon>Phallomycetidae</taxon>
        <taxon>Geastrales</taxon>
        <taxon>Sphaerobolaceae</taxon>
        <taxon>Sphaerobolus</taxon>
    </lineage>
</organism>
<keyword evidence="5" id="KW-1185">Reference proteome</keyword>
<dbReference type="PROSITE" id="PS50082">
    <property type="entry name" value="WD_REPEATS_2"/>
    <property type="match status" value="1"/>
</dbReference>
<dbReference type="Gene3D" id="2.130.10.10">
    <property type="entry name" value="YVTN repeat-like/Quinoprotein amine dehydrogenase"/>
    <property type="match status" value="1"/>
</dbReference>
<feature type="repeat" description="WD" evidence="3">
    <location>
        <begin position="166"/>
        <end position="208"/>
    </location>
</feature>
<dbReference type="OrthoDB" id="538223at2759"/>
<dbReference type="InterPro" id="IPR001680">
    <property type="entry name" value="WD40_rpt"/>
</dbReference>
<dbReference type="InterPro" id="IPR015943">
    <property type="entry name" value="WD40/YVTN_repeat-like_dom_sf"/>
</dbReference>
<protein>
    <submittedName>
        <fullName evidence="4">Unplaced genomic scaffold SPHSTscaffold_131, whole genome shotgun sequence</fullName>
    </submittedName>
</protein>
<dbReference type="PANTHER" id="PTHR19848">
    <property type="entry name" value="WD40 REPEAT PROTEIN"/>
    <property type="match status" value="1"/>
</dbReference>
<dbReference type="AlphaFoldDB" id="A0A0C9UGP0"/>
<dbReference type="InterPro" id="IPR036322">
    <property type="entry name" value="WD40_repeat_dom_sf"/>
</dbReference>
<dbReference type="SUPFAM" id="SSF50978">
    <property type="entry name" value="WD40 repeat-like"/>
    <property type="match status" value="1"/>
</dbReference>
<evidence type="ECO:0000256" key="3">
    <source>
        <dbReference type="PROSITE-ProRule" id="PRU00221"/>
    </source>
</evidence>
<dbReference type="EMBL" id="KN837206">
    <property type="protein sequence ID" value="KIJ33904.1"/>
    <property type="molecule type" value="Genomic_DNA"/>
</dbReference>
<feature type="non-terminal residue" evidence="4">
    <location>
        <position position="1"/>
    </location>
</feature>
<dbReference type="PROSITE" id="PS50294">
    <property type="entry name" value="WD_REPEATS_REGION"/>
    <property type="match status" value="1"/>
</dbReference>
<sequence>FNICQIQTSYTQNSNIKELNETIQKKISPELSYACQFLGAHLQKLSDADKEDKEIYAPLKEFLEKKLLFWLEALGLLKKIDCAISCLSEILDLFDNKLESLSRDAIKFIRMASPVIEEATPHLYLSGFNFIPENSILYKHFSGCFSQRARVSTGQEAQWPALEVTLTGHTSRVTSVAFSPDGQRRVVSGSDDNTIRIWNTHMGELVSGPLQDHSEELTLVAFSLDTQRLGSRSYNNLLESLKTFGFIISFSPNKQHAINLLSLSESITSLDSISFNRATGWILGPNNELILWIPFSYRERLWPLHCLVVIGLDVIALDLSQFVHGPSWTDCWKGQ</sequence>
<evidence type="ECO:0000256" key="2">
    <source>
        <dbReference type="ARBA" id="ARBA00022737"/>
    </source>
</evidence>
<dbReference type="Proteomes" id="UP000054279">
    <property type="component" value="Unassembled WGS sequence"/>
</dbReference>
<evidence type="ECO:0000313" key="4">
    <source>
        <dbReference type="EMBL" id="KIJ33904.1"/>
    </source>
</evidence>
<evidence type="ECO:0000256" key="1">
    <source>
        <dbReference type="ARBA" id="ARBA00022574"/>
    </source>
</evidence>
<dbReference type="HOGENOM" id="CLU_000288_57_19_1"/>
<reference evidence="4 5" key="1">
    <citation type="submission" date="2014-06" db="EMBL/GenBank/DDBJ databases">
        <title>Evolutionary Origins and Diversification of the Mycorrhizal Mutualists.</title>
        <authorList>
            <consortium name="DOE Joint Genome Institute"/>
            <consortium name="Mycorrhizal Genomics Consortium"/>
            <person name="Kohler A."/>
            <person name="Kuo A."/>
            <person name="Nagy L.G."/>
            <person name="Floudas D."/>
            <person name="Copeland A."/>
            <person name="Barry K.W."/>
            <person name="Cichocki N."/>
            <person name="Veneault-Fourrey C."/>
            <person name="LaButti K."/>
            <person name="Lindquist E.A."/>
            <person name="Lipzen A."/>
            <person name="Lundell T."/>
            <person name="Morin E."/>
            <person name="Murat C."/>
            <person name="Riley R."/>
            <person name="Ohm R."/>
            <person name="Sun H."/>
            <person name="Tunlid A."/>
            <person name="Henrissat B."/>
            <person name="Grigoriev I.V."/>
            <person name="Hibbett D.S."/>
            <person name="Martin F."/>
        </authorList>
    </citation>
    <scope>NUCLEOTIDE SEQUENCE [LARGE SCALE GENOMIC DNA]</scope>
    <source>
        <strain evidence="4 5">SS14</strain>
    </source>
</reference>